<dbReference type="Proteomes" id="UP000054272">
    <property type="component" value="Unassembled WGS sequence"/>
</dbReference>
<organism evidence="1 2">
    <name type="scientific">Cryptococcus gattii EJB2</name>
    <dbReference type="NCBI Taxonomy" id="1296103"/>
    <lineage>
        <taxon>Eukaryota</taxon>
        <taxon>Fungi</taxon>
        <taxon>Dikarya</taxon>
        <taxon>Basidiomycota</taxon>
        <taxon>Agaricomycotina</taxon>
        <taxon>Tremellomycetes</taxon>
        <taxon>Tremellales</taxon>
        <taxon>Cryptococcaceae</taxon>
        <taxon>Cryptococcus</taxon>
        <taxon>Cryptococcus gattii species complex</taxon>
    </lineage>
</organism>
<reference evidence="1 2" key="1">
    <citation type="submission" date="2015-01" db="EMBL/GenBank/DDBJ databases">
        <title>The Genome Sequence of Cryptococcus gattii EJB2.</title>
        <authorList>
            <consortium name="The Broad Institute Genomics Platform"/>
            <person name="Cuomo C."/>
            <person name="Litvintseva A."/>
            <person name="Chen Y."/>
            <person name="Heitman J."/>
            <person name="Sun S."/>
            <person name="Springer D."/>
            <person name="Dromer F."/>
            <person name="Young S."/>
            <person name="Zeng Q."/>
            <person name="Gargeya S."/>
            <person name="Abouelleil A."/>
            <person name="Alvarado L."/>
            <person name="Chapman S.B."/>
            <person name="Gainer-Dewar J."/>
            <person name="Goldberg J."/>
            <person name="Griggs A."/>
            <person name="Gujja S."/>
            <person name="Hansen M."/>
            <person name="Howarth C."/>
            <person name="Imamovic A."/>
            <person name="Larimer J."/>
            <person name="Murphy C."/>
            <person name="Naylor J."/>
            <person name="Pearson M."/>
            <person name="Priest M."/>
            <person name="Roberts A."/>
            <person name="Saif S."/>
            <person name="Shea T."/>
            <person name="Sykes S."/>
            <person name="Wortman J."/>
            <person name="Nusbaum C."/>
            <person name="Birren B."/>
        </authorList>
    </citation>
    <scope>NUCLEOTIDE SEQUENCE [LARGE SCALE GENOMIC DNA]</scope>
    <source>
        <strain evidence="1 2">EJB2</strain>
    </source>
</reference>
<accession>A0ABR5BT35</accession>
<proteinExistence type="predicted"/>
<evidence type="ECO:0000313" key="2">
    <source>
        <dbReference type="Proteomes" id="UP000054272"/>
    </source>
</evidence>
<dbReference type="EMBL" id="KN848705">
    <property type="protein sequence ID" value="KIR78817.1"/>
    <property type="molecule type" value="Genomic_DNA"/>
</dbReference>
<gene>
    <name evidence="1" type="ORF">I306_04179</name>
</gene>
<keyword evidence="2" id="KW-1185">Reference proteome</keyword>
<protein>
    <submittedName>
        <fullName evidence="1">Uncharacterized protein</fullName>
    </submittedName>
</protein>
<sequence>MHEFPITNISPPIDRGMATGGTLTTERFLFNFAEWDVFMSHPCRYGEHCPSQRLLSLESGWKEGKGEKEVGLSRLSAMHLK</sequence>
<evidence type="ECO:0000313" key="1">
    <source>
        <dbReference type="EMBL" id="KIR78817.1"/>
    </source>
</evidence>
<name>A0ABR5BT35_9TREE</name>